<reference evidence="6 7" key="1">
    <citation type="submission" date="2018-06" db="EMBL/GenBank/DDBJ databases">
        <title>Genomic Encyclopedia of Archaeal and Bacterial Type Strains, Phase II (KMG-II): from individual species to whole genera.</title>
        <authorList>
            <person name="Goeker M."/>
        </authorList>
    </citation>
    <scope>NUCLEOTIDE SEQUENCE [LARGE SCALE GENOMIC DNA]</scope>
    <source>
        <strain evidence="6 7">DSM 27372</strain>
    </source>
</reference>
<feature type="domain" description="Cyclic nucleotide-binding" evidence="5">
    <location>
        <begin position="25"/>
        <end position="119"/>
    </location>
</feature>
<dbReference type="InterPro" id="IPR000595">
    <property type="entry name" value="cNMP-bd_dom"/>
</dbReference>
<dbReference type="SMART" id="SM00342">
    <property type="entry name" value="HTH_ARAC"/>
    <property type="match status" value="1"/>
</dbReference>
<dbReference type="CDD" id="cd00038">
    <property type="entry name" value="CAP_ED"/>
    <property type="match status" value="1"/>
</dbReference>
<feature type="domain" description="HTH araC/xylS-type" evidence="4">
    <location>
        <begin position="218"/>
        <end position="320"/>
    </location>
</feature>
<dbReference type="SMART" id="SM00100">
    <property type="entry name" value="cNMP"/>
    <property type="match status" value="1"/>
</dbReference>
<sequence length="326" mass="37179">MPSRYAPFKKPESFIINPVLDVLSSFGPMSTDLRNAFLERAFEVKLKKGSFLIKSGETSKYLYFLVSGIIAGYRTKGNESLTTFICVDGEFVSAIVGMYGTAPSEDSMVAEEDSYLIGLRSTDLLYFFDTYPEMNIIMRRILELYYKVAHERAVNIRMGSAKEKYEYYLRSLPGQFDKVPVELVASYLDMKGSTLEKIKKEMESTRSTNLLLLLPKLQEVMQSEQLFRKKRITLGELSAHLQIGTHHLSHLLNQHYGKNFQDFINQWRVDFVVDLLSQNDALQYLTIEAIGLQAGFSSKSTFFAAFKKEKGCSPLKYIKTLSPAEM</sequence>
<dbReference type="Gene3D" id="2.60.120.10">
    <property type="entry name" value="Jelly Rolls"/>
    <property type="match status" value="1"/>
</dbReference>
<dbReference type="InterPro" id="IPR014710">
    <property type="entry name" value="RmlC-like_jellyroll"/>
</dbReference>
<dbReference type="OrthoDB" id="792939at2"/>
<dbReference type="PROSITE" id="PS01124">
    <property type="entry name" value="HTH_ARAC_FAMILY_2"/>
    <property type="match status" value="1"/>
</dbReference>
<dbReference type="Pfam" id="PF00027">
    <property type="entry name" value="cNMP_binding"/>
    <property type="match status" value="1"/>
</dbReference>
<evidence type="ECO:0000259" key="5">
    <source>
        <dbReference type="PROSITE" id="PS50042"/>
    </source>
</evidence>
<dbReference type="AlphaFoldDB" id="A0A318UJK7"/>
<comment type="caution">
    <text evidence="6">The sequence shown here is derived from an EMBL/GenBank/DDBJ whole genome shotgun (WGS) entry which is preliminary data.</text>
</comment>
<evidence type="ECO:0000313" key="7">
    <source>
        <dbReference type="Proteomes" id="UP000248198"/>
    </source>
</evidence>
<evidence type="ECO:0000313" key="6">
    <source>
        <dbReference type="EMBL" id="PYF76532.1"/>
    </source>
</evidence>
<dbReference type="InterPro" id="IPR018060">
    <property type="entry name" value="HTH_AraC"/>
</dbReference>
<evidence type="ECO:0000256" key="1">
    <source>
        <dbReference type="ARBA" id="ARBA00023015"/>
    </source>
</evidence>
<dbReference type="Proteomes" id="UP000248198">
    <property type="component" value="Unassembled WGS sequence"/>
</dbReference>
<accession>A0A318UJK7</accession>
<dbReference type="Pfam" id="PF12833">
    <property type="entry name" value="HTH_18"/>
    <property type="match status" value="1"/>
</dbReference>
<gene>
    <name evidence="6" type="ORF">B0O44_1013</name>
</gene>
<keyword evidence="2" id="KW-0238">DNA-binding</keyword>
<dbReference type="InterPro" id="IPR009057">
    <property type="entry name" value="Homeodomain-like_sf"/>
</dbReference>
<dbReference type="SUPFAM" id="SSF46689">
    <property type="entry name" value="Homeodomain-like"/>
    <property type="match status" value="1"/>
</dbReference>
<dbReference type="EMBL" id="QKLU01000001">
    <property type="protein sequence ID" value="PYF76532.1"/>
    <property type="molecule type" value="Genomic_DNA"/>
</dbReference>
<evidence type="ECO:0000256" key="2">
    <source>
        <dbReference type="ARBA" id="ARBA00023125"/>
    </source>
</evidence>
<proteinExistence type="predicted"/>
<keyword evidence="7" id="KW-1185">Reference proteome</keyword>
<dbReference type="GO" id="GO:0003700">
    <property type="term" value="F:DNA-binding transcription factor activity"/>
    <property type="evidence" value="ECO:0007669"/>
    <property type="project" value="InterPro"/>
</dbReference>
<dbReference type="Gene3D" id="1.10.10.60">
    <property type="entry name" value="Homeodomain-like"/>
    <property type="match status" value="2"/>
</dbReference>
<dbReference type="SUPFAM" id="SSF51206">
    <property type="entry name" value="cAMP-binding domain-like"/>
    <property type="match status" value="1"/>
</dbReference>
<keyword evidence="1" id="KW-0805">Transcription regulation</keyword>
<organism evidence="6 7">
    <name type="scientific">Pedobacter nutrimenti</name>
    <dbReference type="NCBI Taxonomy" id="1241337"/>
    <lineage>
        <taxon>Bacteria</taxon>
        <taxon>Pseudomonadati</taxon>
        <taxon>Bacteroidota</taxon>
        <taxon>Sphingobacteriia</taxon>
        <taxon>Sphingobacteriales</taxon>
        <taxon>Sphingobacteriaceae</taxon>
        <taxon>Pedobacter</taxon>
    </lineage>
</organism>
<dbReference type="GO" id="GO:0043565">
    <property type="term" value="F:sequence-specific DNA binding"/>
    <property type="evidence" value="ECO:0007669"/>
    <property type="project" value="InterPro"/>
</dbReference>
<name>A0A318UJK7_9SPHI</name>
<dbReference type="InterPro" id="IPR018490">
    <property type="entry name" value="cNMP-bd_dom_sf"/>
</dbReference>
<dbReference type="PANTHER" id="PTHR43280">
    <property type="entry name" value="ARAC-FAMILY TRANSCRIPTIONAL REGULATOR"/>
    <property type="match status" value="1"/>
</dbReference>
<protein>
    <submittedName>
        <fullName evidence="6">CRP-like cAMP-binding protein</fullName>
    </submittedName>
</protein>
<dbReference type="RefSeq" id="WP_110826656.1">
    <property type="nucleotide sequence ID" value="NZ_QKLU01000001.1"/>
</dbReference>
<dbReference type="PROSITE" id="PS50042">
    <property type="entry name" value="CNMP_BINDING_3"/>
    <property type="match status" value="1"/>
</dbReference>
<dbReference type="PANTHER" id="PTHR43280:SF29">
    <property type="entry name" value="ARAC-FAMILY TRANSCRIPTIONAL REGULATOR"/>
    <property type="match status" value="1"/>
</dbReference>
<keyword evidence="3" id="KW-0804">Transcription</keyword>
<evidence type="ECO:0000256" key="3">
    <source>
        <dbReference type="ARBA" id="ARBA00023163"/>
    </source>
</evidence>
<evidence type="ECO:0000259" key="4">
    <source>
        <dbReference type="PROSITE" id="PS01124"/>
    </source>
</evidence>